<reference evidence="4 5" key="1">
    <citation type="submission" date="2015-06" db="EMBL/GenBank/DDBJ databases">
        <title>Improved classification and identification of acetic acid bacteria using matrix-assisted laser desorption/ionization time-of-flight mass spectrometry; Gluconobacter nephelii and Gluconobacter uchimurae are later heterotypic synonyms of Gluconobacter japonicus and Gluconobacter oxydans, respectively.</title>
        <authorList>
            <person name="Li L."/>
            <person name="Cleenwerck I."/>
            <person name="De Vuyst L."/>
            <person name="Vandamme P."/>
        </authorList>
    </citation>
    <scope>NUCLEOTIDE SEQUENCE [LARGE SCALE GENOMIC DNA]</scope>
    <source>
        <strain evidence="4 5">LMG 1625</strain>
    </source>
</reference>
<protein>
    <submittedName>
        <fullName evidence="4">Methyltransferase</fullName>
    </submittedName>
</protein>
<dbReference type="EMBL" id="LHZA01000131">
    <property type="protein sequence ID" value="KXU95926.1"/>
    <property type="molecule type" value="Genomic_DNA"/>
</dbReference>
<feature type="region of interest" description="Disordered" evidence="3">
    <location>
        <begin position="162"/>
        <end position="192"/>
    </location>
</feature>
<dbReference type="GO" id="GO:0008168">
    <property type="term" value="F:methyltransferase activity"/>
    <property type="evidence" value="ECO:0007669"/>
    <property type="project" value="UniProtKB-KW"/>
</dbReference>
<dbReference type="PANTHER" id="PTHR43542:SF1">
    <property type="entry name" value="METHYLTRANSFERASE"/>
    <property type="match status" value="1"/>
</dbReference>
<dbReference type="CDD" id="cd02440">
    <property type="entry name" value="AdoMet_MTases"/>
    <property type="match status" value="1"/>
</dbReference>
<proteinExistence type="predicted"/>
<keyword evidence="2 4" id="KW-0808">Transferase</keyword>
<dbReference type="NCBIfam" id="TIGR00095">
    <property type="entry name" value="16S rRNA (guanine(966)-N(2))-methyltransferase RsmD"/>
    <property type="match status" value="1"/>
</dbReference>
<evidence type="ECO:0000313" key="5">
    <source>
        <dbReference type="Proteomes" id="UP000075473"/>
    </source>
</evidence>
<dbReference type="AlphaFoldDB" id="A0A149QFQ6"/>
<name>A0A149QFQ6_9PROT</name>
<sequence>MRIIAGARKGRMLAAPPGTTTRPTADRVRQALFDMLLHAPWGGPDLLTNARVLDTFAGTGALGLEALSRGAEHATFFENDRAALSALRTNIAGCKWEDRSKVIPRDVTKPTRAPAPCSLLFLDPPYRQDLPARTLAALHAQGWIAPGAIAVIETAAQEPLPLLEKNADGTTRLPETAPVSEDEETPPPPAYAGTLLAERRHGAARLTVWQL</sequence>
<dbReference type="SUPFAM" id="SSF53335">
    <property type="entry name" value="S-adenosyl-L-methionine-dependent methyltransferases"/>
    <property type="match status" value="1"/>
</dbReference>
<dbReference type="PATRIC" id="fig|178900.5.peg.2931"/>
<comment type="caution">
    <text evidence="4">The sequence shown here is derived from an EMBL/GenBank/DDBJ whole genome shotgun (WGS) entry which is preliminary data.</text>
</comment>
<organism evidence="4 5">
    <name type="scientific">Acetobacter cerevisiae</name>
    <dbReference type="NCBI Taxonomy" id="178900"/>
    <lineage>
        <taxon>Bacteria</taxon>
        <taxon>Pseudomonadati</taxon>
        <taxon>Pseudomonadota</taxon>
        <taxon>Alphaproteobacteria</taxon>
        <taxon>Acetobacterales</taxon>
        <taxon>Acetobacteraceae</taxon>
        <taxon>Acetobacter</taxon>
    </lineage>
</organism>
<dbReference type="InterPro" id="IPR029063">
    <property type="entry name" value="SAM-dependent_MTases_sf"/>
</dbReference>
<evidence type="ECO:0000256" key="3">
    <source>
        <dbReference type="SAM" id="MobiDB-lite"/>
    </source>
</evidence>
<keyword evidence="1 4" id="KW-0489">Methyltransferase</keyword>
<dbReference type="RefSeq" id="WP_062248798.1">
    <property type="nucleotide sequence ID" value="NZ_LHZA01000131.1"/>
</dbReference>
<gene>
    <name evidence="4" type="ORF">AD928_05200</name>
</gene>
<dbReference type="Gene3D" id="3.40.50.150">
    <property type="entry name" value="Vaccinia Virus protein VP39"/>
    <property type="match status" value="1"/>
</dbReference>
<evidence type="ECO:0000256" key="2">
    <source>
        <dbReference type="ARBA" id="ARBA00022679"/>
    </source>
</evidence>
<dbReference type="PANTHER" id="PTHR43542">
    <property type="entry name" value="METHYLTRANSFERASE"/>
    <property type="match status" value="1"/>
</dbReference>
<dbReference type="GO" id="GO:0031167">
    <property type="term" value="P:rRNA methylation"/>
    <property type="evidence" value="ECO:0007669"/>
    <property type="project" value="InterPro"/>
</dbReference>
<dbReference type="Pfam" id="PF03602">
    <property type="entry name" value="Cons_hypoth95"/>
    <property type="match status" value="1"/>
</dbReference>
<evidence type="ECO:0000256" key="1">
    <source>
        <dbReference type="ARBA" id="ARBA00022603"/>
    </source>
</evidence>
<dbReference type="Proteomes" id="UP000075473">
    <property type="component" value="Unassembled WGS sequence"/>
</dbReference>
<dbReference type="InterPro" id="IPR004398">
    <property type="entry name" value="RNA_MeTrfase_RsmD"/>
</dbReference>
<evidence type="ECO:0000313" key="4">
    <source>
        <dbReference type="EMBL" id="KXU95926.1"/>
    </source>
</evidence>
<accession>A0A149QFQ6</accession>